<organism evidence="1">
    <name type="scientific">Anguilla anguilla</name>
    <name type="common">European freshwater eel</name>
    <name type="synonym">Muraena anguilla</name>
    <dbReference type="NCBI Taxonomy" id="7936"/>
    <lineage>
        <taxon>Eukaryota</taxon>
        <taxon>Metazoa</taxon>
        <taxon>Chordata</taxon>
        <taxon>Craniata</taxon>
        <taxon>Vertebrata</taxon>
        <taxon>Euteleostomi</taxon>
        <taxon>Actinopterygii</taxon>
        <taxon>Neopterygii</taxon>
        <taxon>Teleostei</taxon>
        <taxon>Anguilliformes</taxon>
        <taxon>Anguillidae</taxon>
        <taxon>Anguilla</taxon>
    </lineage>
</organism>
<evidence type="ECO:0000313" key="1">
    <source>
        <dbReference type="EMBL" id="JAH18506.1"/>
    </source>
</evidence>
<name>A0A0E9QNK7_ANGAN</name>
<accession>A0A0E9QNK7</accession>
<reference evidence="1" key="1">
    <citation type="submission" date="2014-11" db="EMBL/GenBank/DDBJ databases">
        <authorList>
            <person name="Amaro Gonzalez C."/>
        </authorList>
    </citation>
    <scope>NUCLEOTIDE SEQUENCE</scope>
</reference>
<dbReference type="AlphaFoldDB" id="A0A0E9QNK7"/>
<proteinExistence type="predicted"/>
<reference evidence="1" key="2">
    <citation type="journal article" date="2015" name="Fish Shellfish Immunol.">
        <title>Early steps in the European eel (Anguilla anguilla)-Vibrio vulnificus interaction in the gills: Role of the RtxA13 toxin.</title>
        <authorList>
            <person name="Callol A."/>
            <person name="Pajuelo D."/>
            <person name="Ebbesson L."/>
            <person name="Teles M."/>
            <person name="MacKenzie S."/>
            <person name="Amaro C."/>
        </authorList>
    </citation>
    <scope>NUCLEOTIDE SEQUENCE</scope>
</reference>
<sequence length="31" mass="3591">MNFESPLRTFTTNDIFEGVKDWLLQCVGDTL</sequence>
<protein>
    <submittedName>
        <fullName evidence="1">Uncharacterized protein</fullName>
    </submittedName>
</protein>
<dbReference type="EMBL" id="GBXM01090071">
    <property type="protein sequence ID" value="JAH18506.1"/>
    <property type="molecule type" value="Transcribed_RNA"/>
</dbReference>